<dbReference type="GO" id="GO:0015648">
    <property type="term" value="F:lipid-linked peptidoglycan transporter activity"/>
    <property type="evidence" value="ECO:0007669"/>
    <property type="project" value="TreeGrafter"/>
</dbReference>
<dbReference type="GO" id="GO:0034204">
    <property type="term" value="P:lipid translocation"/>
    <property type="evidence" value="ECO:0007669"/>
    <property type="project" value="TreeGrafter"/>
</dbReference>
<feature type="transmembrane region" description="Helical" evidence="9">
    <location>
        <begin position="179"/>
        <end position="199"/>
    </location>
</feature>
<accession>A0A1N7IQK2</accession>
<dbReference type="GO" id="GO:0009252">
    <property type="term" value="P:peptidoglycan biosynthetic process"/>
    <property type="evidence" value="ECO:0007669"/>
    <property type="project" value="UniProtKB-KW"/>
</dbReference>
<evidence type="ECO:0000313" key="10">
    <source>
        <dbReference type="EMBL" id="SIS39348.1"/>
    </source>
</evidence>
<dbReference type="EMBL" id="FTOF01000001">
    <property type="protein sequence ID" value="SIS39348.1"/>
    <property type="molecule type" value="Genomic_DNA"/>
</dbReference>
<evidence type="ECO:0000256" key="6">
    <source>
        <dbReference type="ARBA" id="ARBA00022989"/>
    </source>
</evidence>
<keyword evidence="3 9" id="KW-0812">Transmembrane</keyword>
<dbReference type="PRINTS" id="PR01806">
    <property type="entry name" value="VIRFACTRMVIN"/>
</dbReference>
<keyword evidence="11" id="KW-1185">Reference proteome</keyword>
<dbReference type="OrthoDB" id="9786339at2"/>
<keyword evidence="7 9" id="KW-0472">Membrane</keyword>
<sequence>MAEPTTEEKTGEQKTTSDKSVVRSTGSMAVATLMSRITGFIRTVMITSALGGAVASAFNTANTLPNMITEIVLGSVLTALVVPVLVRAEKEDPDRGAAFIRRLFTLTVTLLTAVTLITVVGAPLLTELMLDQDGHVNLVQATSFAYLLLPQIMFYGLFSLFMAILNTKEVFRPGAWAPVANNLVSIGVMALYMILPGQLDPKEHTGVTDPHILLLGLGTTLGVAVQCLIMLPALRRLKIDLRPLWGIDERLKQFGGMALAIVTYVAISQAGYIINNRIASGVDGSAPVIYMQHWQLLQVPYGIVGVTLLTAIMPRLSRNAADGDDEAVVRDLTLGTKLTFIALIPIIIFMTALGPDIGNALFGYGNFTNQEARTLGLTLSFSAFTLIPYALVMLHLRVFYAREEAWTPTFIIAGITLTKVVLAVLAPTVASRPDQVVVLLGAANGFGFIAGAVIGAFLLHRKLGSLRFGSVLHTSVSAAAAGVVGLAAAMLARFLLRLIPGGMPALAAAMGRRDSFGLLLEILILGVVFVIATGVALSFSKLPEVKSLGAVLARVPGLRRVVRTSPSDDIAGGTGVDPQFLGSDTFNTSPVPPPMSAGVVRGPRLVPGAAVSDGRFRLLRDYGASSSARFWQAREQATGRMVALTFVDTCGPAPMAPVTPRQAAIDAAGICHRTNQLSALNLPAVAPVLETIRYRTGCVVVADWVPGSDLKTVADSGATLLDEAVAASMIPLTTAMAQARDNGVLLGLDNRNRMRVSDDGTVVLAFTAVLPDADAEADTSAYAFALELLAGSAETDALAPLTAAAREEEPDYRTIEQSLAQIANTDSAPAPLVQRREQDEQHIAEDTVKRGGFGERGIGTLGTAGLVAVAITAVVLVAALTVYLVGIFSDRADSPITNESARDGAEQVSEGIENAPSGTLPVIIAPLSASSWGDNASEDRTTDFAALVDGEDTTTASAKAGEKILFTPDNGVPFVPEEINIDSTTAAGLDYTVYAVDEATADATNVNHLRILTDGSLKDGRTSIEIADGTAAATGLVVAFSGGEDNAAVIRSVSAVGTRVR</sequence>
<dbReference type="Gene3D" id="3.30.200.20">
    <property type="entry name" value="Phosphorylase Kinase, domain 1"/>
    <property type="match status" value="1"/>
</dbReference>
<feature type="transmembrane region" description="Helical" evidence="9">
    <location>
        <begin position="40"/>
        <end position="61"/>
    </location>
</feature>
<protein>
    <submittedName>
        <fullName evidence="10">Putative peptidoglycan lipid II flippase</fullName>
    </submittedName>
</protein>
<evidence type="ECO:0000256" key="2">
    <source>
        <dbReference type="ARBA" id="ARBA00022475"/>
    </source>
</evidence>
<organism evidence="10 11">
    <name type="scientific">Corynebacterium appendicis CIP 107643</name>
    <dbReference type="NCBI Taxonomy" id="1161099"/>
    <lineage>
        <taxon>Bacteria</taxon>
        <taxon>Bacillati</taxon>
        <taxon>Actinomycetota</taxon>
        <taxon>Actinomycetes</taxon>
        <taxon>Mycobacteriales</taxon>
        <taxon>Corynebacteriaceae</taxon>
        <taxon>Corynebacterium</taxon>
    </lineage>
</organism>
<name>A0A1N7IQK2_9CORY</name>
<evidence type="ECO:0000256" key="4">
    <source>
        <dbReference type="ARBA" id="ARBA00022960"/>
    </source>
</evidence>
<dbReference type="AlphaFoldDB" id="A0A1N7IQK2"/>
<reference evidence="11" key="1">
    <citation type="submission" date="2017-01" db="EMBL/GenBank/DDBJ databases">
        <authorList>
            <person name="Varghese N."/>
            <person name="Submissions S."/>
        </authorList>
    </citation>
    <scope>NUCLEOTIDE SEQUENCE [LARGE SCALE GENOMIC DNA]</scope>
    <source>
        <strain evidence="11">DSM 44531</strain>
    </source>
</reference>
<keyword evidence="5" id="KW-0573">Peptidoglycan synthesis</keyword>
<evidence type="ECO:0000256" key="7">
    <source>
        <dbReference type="ARBA" id="ARBA00023136"/>
    </source>
</evidence>
<evidence type="ECO:0000256" key="5">
    <source>
        <dbReference type="ARBA" id="ARBA00022984"/>
    </source>
</evidence>
<dbReference type="RefSeq" id="WP_084560453.1">
    <property type="nucleotide sequence ID" value="NZ_CP046976.1"/>
</dbReference>
<evidence type="ECO:0000256" key="8">
    <source>
        <dbReference type="SAM" id="MobiDB-lite"/>
    </source>
</evidence>
<dbReference type="InterPro" id="IPR004268">
    <property type="entry name" value="MurJ"/>
</dbReference>
<feature type="transmembrane region" description="Helical" evidence="9">
    <location>
        <begin position="144"/>
        <end position="167"/>
    </location>
</feature>
<feature type="transmembrane region" description="Helical" evidence="9">
    <location>
        <begin position="374"/>
        <end position="394"/>
    </location>
</feature>
<feature type="transmembrane region" description="Helical" evidence="9">
    <location>
        <begin position="436"/>
        <end position="459"/>
    </location>
</feature>
<dbReference type="CDD" id="cd13123">
    <property type="entry name" value="MATE_MurJ_like"/>
    <property type="match status" value="1"/>
</dbReference>
<dbReference type="PANTHER" id="PTHR47019">
    <property type="entry name" value="LIPID II FLIPPASE MURJ"/>
    <property type="match status" value="1"/>
</dbReference>
<evidence type="ECO:0000256" key="1">
    <source>
        <dbReference type="ARBA" id="ARBA00004651"/>
    </source>
</evidence>
<feature type="region of interest" description="Disordered" evidence="8">
    <location>
        <begin position="1"/>
        <end position="21"/>
    </location>
</feature>
<keyword evidence="2" id="KW-1003">Cell membrane</keyword>
<keyword evidence="6 9" id="KW-1133">Transmembrane helix</keyword>
<feature type="transmembrane region" description="Helical" evidence="9">
    <location>
        <begin position="98"/>
        <end position="124"/>
    </location>
</feature>
<proteinExistence type="predicted"/>
<feature type="transmembrane region" description="Helical" evidence="9">
    <location>
        <begin position="67"/>
        <end position="86"/>
    </location>
</feature>
<comment type="subcellular location">
    <subcellularLocation>
        <location evidence="1">Cell membrane</location>
        <topology evidence="1">Multi-pass membrane protein</topology>
    </subcellularLocation>
</comment>
<feature type="transmembrane region" description="Helical" evidence="9">
    <location>
        <begin position="334"/>
        <end position="354"/>
    </location>
</feature>
<dbReference type="Gene3D" id="1.10.510.10">
    <property type="entry name" value="Transferase(Phosphotransferase) domain 1"/>
    <property type="match status" value="1"/>
</dbReference>
<feature type="transmembrane region" description="Helical" evidence="9">
    <location>
        <begin position="858"/>
        <end position="885"/>
    </location>
</feature>
<gene>
    <name evidence="10" type="ORF">SAMN05444817_101306</name>
</gene>
<keyword evidence="4" id="KW-0133">Cell shape</keyword>
<dbReference type="NCBIfam" id="TIGR01695">
    <property type="entry name" value="murJ_mviN"/>
    <property type="match status" value="1"/>
</dbReference>
<dbReference type="GO" id="GO:0008360">
    <property type="term" value="P:regulation of cell shape"/>
    <property type="evidence" value="ECO:0007669"/>
    <property type="project" value="UniProtKB-KW"/>
</dbReference>
<evidence type="ECO:0000256" key="3">
    <source>
        <dbReference type="ARBA" id="ARBA00022692"/>
    </source>
</evidence>
<feature type="transmembrane region" description="Helical" evidence="9">
    <location>
        <begin position="254"/>
        <end position="274"/>
    </location>
</feature>
<dbReference type="CDD" id="cd13973">
    <property type="entry name" value="PK_MviN-like"/>
    <property type="match status" value="1"/>
</dbReference>
<evidence type="ECO:0000256" key="9">
    <source>
        <dbReference type="SAM" id="Phobius"/>
    </source>
</evidence>
<dbReference type="GO" id="GO:0005886">
    <property type="term" value="C:plasma membrane"/>
    <property type="evidence" value="ECO:0007669"/>
    <property type="project" value="UniProtKB-SubCell"/>
</dbReference>
<evidence type="ECO:0000313" key="11">
    <source>
        <dbReference type="Proteomes" id="UP000186292"/>
    </source>
</evidence>
<feature type="transmembrane region" description="Helical" evidence="9">
    <location>
        <begin position="471"/>
        <end position="496"/>
    </location>
</feature>
<dbReference type="Pfam" id="PF03023">
    <property type="entry name" value="MurJ"/>
    <property type="match status" value="1"/>
</dbReference>
<dbReference type="InterPro" id="IPR051050">
    <property type="entry name" value="Lipid_II_flippase_MurJ/MviN"/>
</dbReference>
<dbReference type="Proteomes" id="UP000186292">
    <property type="component" value="Unassembled WGS sequence"/>
</dbReference>
<dbReference type="PANTHER" id="PTHR47019:SF1">
    <property type="entry name" value="LIPID II FLIPPASE MURJ"/>
    <property type="match status" value="1"/>
</dbReference>
<feature type="transmembrane region" description="Helical" evidence="9">
    <location>
        <begin position="406"/>
        <end position="430"/>
    </location>
</feature>
<dbReference type="STRING" id="1161099.SAMN05444817_101306"/>
<feature type="transmembrane region" description="Helical" evidence="9">
    <location>
        <begin position="516"/>
        <end position="539"/>
    </location>
</feature>
<feature type="transmembrane region" description="Helical" evidence="9">
    <location>
        <begin position="211"/>
        <end position="234"/>
    </location>
</feature>